<dbReference type="Pfam" id="PF01063">
    <property type="entry name" value="Aminotran_4"/>
    <property type="match status" value="1"/>
</dbReference>
<dbReference type="Gene3D" id="3.30.470.10">
    <property type="match status" value="1"/>
</dbReference>
<dbReference type="PANTHER" id="PTHR11236:SF50">
    <property type="entry name" value="AMINODEOXYCHORISMATE SYNTHASE COMPONENT 1"/>
    <property type="match status" value="1"/>
</dbReference>
<dbReference type="GO" id="GO:0008483">
    <property type="term" value="F:transaminase activity"/>
    <property type="evidence" value="ECO:0007669"/>
    <property type="project" value="UniProtKB-KW"/>
</dbReference>
<dbReference type="Gene3D" id="3.60.120.10">
    <property type="entry name" value="Anthranilate synthase"/>
    <property type="match status" value="2"/>
</dbReference>
<dbReference type="Gene3D" id="3.20.10.10">
    <property type="entry name" value="D-amino Acid Aminotransferase, subunit A, domain 2"/>
    <property type="match status" value="1"/>
</dbReference>
<keyword evidence="3" id="KW-0032">Aminotransferase</keyword>
<keyword evidence="3" id="KW-0808">Transferase</keyword>
<feature type="region of interest" description="Disordered" evidence="1">
    <location>
        <begin position="197"/>
        <end position="234"/>
    </location>
</feature>
<protein>
    <submittedName>
        <fullName evidence="3">Bifunctional chorismate-binding protein/class IV aminotransferase</fullName>
    </submittedName>
</protein>
<dbReference type="InterPro" id="IPR019999">
    <property type="entry name" value="Anth_synth_I-like"/>
</dbReference>
<evidence type="ECO:0000313" key="4">
    <source>
        <dbReference type="Proteomes" id="UP001606301"/>
    </source>
</evidence>
<dbReference type="InterPro" id="IPR036038">
    <property type="entry name" value="Aminotransferase-like"/>
</dbReference>
<sequence length="672" mass="72796">MLHAAFDFPRHPLAREDGERLRGGWTGPPARWLRAARLEDVHAVIAEAEAAARAGAWVLGGLRFEAAAAFDAKLATHAATAPLAEFAVYDTAPEPWPESNGAWTGLLGWSDNEPDATEPIERIRDYIRDGDCYQVNLTTRLRAVRGELDPEQLFLALHASQPGGFSLFLREAGAASVSPELFFDWRPVPGARSLGDAVSDPRWAGQGASARRRGGRRLEPATTSNNADAPWPAQPDGPWRHATPGGVAGSLCGTRHTASPAPCPVPHGTPARAAHGVPQAPSWLLAAQPMKGTAPRGRDRVDDEAAQAHLRTSEKERAENLMIVDLLRNDLSRVAQLGTVRVPRLFELHALPTVWQMTSTVTAVSRAGLTLADAFAALFPCGSVTGAPKLRAMQVIRELEPTTRGWYCGALGLIQPGGVATFNVPIRTVEFHGDALTCGLGSAITLDSEPAAEIAEWRAKSRFLARAEAPVEALETLRVEGGVALRGDAHLARMQRTARHFGLRFSLAEARAYLKAVADAQPEGSWRLRLTCSADGRLQHMLFPFAPTPVPVRLALADRAMPTRGPRAEYLAHKTTRRELYALDRPADAFDLILWNEAGELTECSFGNLALQRDGQWLTPPLVAGLLPGVLRAELLAQGRILEARLTRDDLARATDLAFFNSLRGWLPARLA</sequence>
<dbReference type="Proteomes" id="UP001606301">
    <property type="component" value="Unassembled WGS sequence"/>
</dbReference>
<dbReference type="SUPFAM" id="SSF56752">
    <property type="entry name" value="D-aminoacid aminotransferase-like PLP-dependent enzymes"/>
    <property type="match status" value="1"/>
</dbReference>
<gene>
    <name evidence="3" type="ORF">ACG0Z3_01155</name>
</gene>
<feature type="domain" description="Chorismate-utilising enzyme C-terminal" evidence="2">
    <location>
        <begin position="286"/>
        <end position="460"/>
    </location>
</feature>
<organism evidence="3 4">
    <name type="scientific">Pelomonas margarita</name>
    <dbReference type="NCBI Taxonomy" id="3299031"/>
    <lineage>
        <taxon>Bacteria</taxon>
        <taxon>Pseudomonadati</taxon>
        <taxon>Pseudomonadota</taxon>
        <taxon>Betaproteobacteria</taxon>
        <taxon>Burkholderiales</taxon>
        <taxon>Sphaerotilaceae</taxon>
        <taxon>Roseateles</taxon>
    </lineage>
</organism>
<dbReference type="InterPro" id="IPR043132">
    <property type="entry name" value="BCAT-like_C"/>
</dbReference>
<dbReference type="InterPro" id="IPR005801">
    <property type="entry name" value="ADC_synthase"/>
</dbReference>
<evidence type="ECO:0000259" key="2">
    <source>
        <dbReference type="Pfam" id="PF00425"/>
    </source>
</evidence>
<proteinExistence type="predicted"/>
<dbReference type="PANTHER" id="PTHR11236">
    <property type="entry name" value="AMINOBENZOATE/ANTHRANILATE SYNTHASE"/>
    <property type="match status" value="1"/>
</dbReference>
<evidence type="ECO:0000313" key="3">
    <source>
        <dbReference type="EMBL" id="MFG6439281.1"/>
    </source>
</evidence>
<feature type="domain" description="Chorismate-utilising enzyme C-terminal" evidence="2">
    <location>
        <begin position="119"/>
        <end position="186"/>
    </location>
</feature>
<dbReference type="InterPro" id="IPR043131">
    <property type="entry name" value="BCAT-like_N"/>
</dbReference>
<comment type="caution">
    <text evidence="3">The sequence shown here is derived from an EMBL/GenBank/DDBJ whole genome shotgun (WGS) entry which is preliminary data.</text>
</comment>
<dbReference type="InterPro" id="IPR015890">
    <property type="entry name" value="Chorismate_C"/>
</dbReference>
<evidence type="ECO:0000256" key="1">
    <source>
        <dbReference type="SAM" id="MobiDB-lite"/>
    </source>
</evidence>
<dbReference type="InterPro" id="IPR001544">
    <property type="entry name" value="Aminotrans_IV"/>
</dbReference>
<accession>A0ABW7FC26</accession>
<dbReference type="PRINTS" id="PR00095">
    <property type="entry name" value="ANTSNTHASEI"/>
</dbReference>
<name>A0ABW7FC26_9BURK</name>
<reference evidence="3 4" key="1">
    <citation type="submission" date="2024-08" db="EMBL/GenBank/DDBJ databases">
        <authorList>
            <person name="Lu H."/>
        </authorList>
    </citation>
    <scope>NUCLEOTIDE SEQUENCE [LARGE SCALE GENOMIC DNA]</scope>
    <source>
        <strain evidence="3 4">LKC17W</strain>
    </source>
</reference>
<dbReference type="EMBL" id="JBIGHW010000001">
    <property type="protein sequence ID" value="MFG6439281.1"/>
    <property type="molecule type" value="Genomic_DNA"/>
</dbReference>
<dbReference type="SUPFAM" id="SSF56322">
    <property type="entry name" value="ADC synthase"/>
    <property type="match status" value="2"/>
</dbReference>
<keyword evidence="4" id="KW-1185">Reference proteome</keyword>
<dbReference type="RefSeq" id="WP_394394610.1">
    <property type="nucleotide sequence ID" value="NZ_JBIGHW010000001.1"/>
</dbReference>
<dbReference type="Pfam" id="PF00425">
    <property type="entry name" value="Chorismate_bind"/>
    <property type="match status" value="2"/>
</dbReference>